<name>E8ZH52_MYCHL</name>
<reference evidence="1 2" key="1">
    <citation type="journal article" date="2011" name="J. Bacteriol.">
        <title>Complete genome sequence of Mycoplasma haemofelis, a hemotropic mycoplasma.</title>
        <authorList>
            <person name="Barker E.N."/>
            <person name="Helps C.R."/>
            <person name="Peters I.R."/>
            <person name="Darby A.C."/>
            <person name="Radford A.D."/>
            <person name="Tasker S."/>
        </authorList>
    </citation>
    <scope>NUCLEOTIDE SEQUENCE [LARGE SCALE GENOMIC DNA]</scope>
    <source>
        <strain evidence="1 2">Langford 1</strain>
    </source>
</reference>
<organism evidence="1 2">
    <name type="scientific">Mycoplasma haemofelis (strain Langford 1)</name>
    <name type="common">Haemobartonella felis</name>
    <dbReference type="NCBI Taxonomy" id="941640"/>
    <lineage>
        <taxon>Bacteria</taxon>
        <taxon>Bacillati</taxon>
        <taxon>Mycoplasmatota</taxon>
        <taxon>Mollicutes</taxon>
        <taxon>Mycoplasmataceae</taxon>
        <taxon>Mycoplasma</taxon>
    </lineage>
</organism>
<protein>
    <submittedName>
        <fullName evidence="1">Uncharacterized protein</fullName>
    </submittedName>
</protein>
<dbReference type="EMBL" id="FR773153">
    <property type="protein sequence ID" value="CBY92473.1"/>
    <property type="molecule type" value="Genomic_DNA"/>
</dbReference>
<accession>E8ZH52</accession>
<sequence length="214" mass="24041">MALSALTKGSILLGGVGSSVGGYFLVNNLTSGDKKEAKAITSIRDKLTQEGYTPLNFENTAGSDWEKIKTEYKKENTDTKRFSGVNKDDDATVLEGIKNSCLQYLLGDSSNEDNYRLSRRWCVVPVSVQNKLKGRTFLNTEAGQSNNDGEWDKIVTKHDSHPNKWITFEDSKSKEEKRTKIKEQCSTQAKLETTHTDFEDALRNVDLWCTKESV</sequence>
<evidence type="ECO:0000313" key="1">
    <source>
        <dbReference type="EMBL" id="CBY92473.1"/>
    </source>
</evidence>
<keyword evidence="2" id="KW-1185">Reference proteome</keyword>
<dbReference type="Proteomes" id="UP000008637">
    <property type="component" value="Chromosome"/>
</dbReference>
<dbReference type="HOGENOM" id="CLU_098620_3_0_14"/>
<dbReference type="KEGG" id="mha:HF1_04650"/>
<proteinExistence type="predicted"/>
<gene>
    <name evidence="1" type="ordered locus">HF1_04650</name>
</gene>
<dbReference type="AlphaFoldDB" id="E8ZH52"/>
<dbReference type="OrthoDB" id="9823864at2"/>
<evidence type="ECO:0000313" key="2">
    <source>
        <dbReference type="Proteomes" id="UP000008637"/>
    </source>
</evidence>